<dbReference type="Proteomes" id="UP000250831">
    <property type="component" value="Unassembled WGS sequence"/>
</dbReference>
<feature type="transmembrane region" description="Helical" evidence="1">
    <location>
        <begin position="60"/>
        <end position="82"/>
    </location>
</feature>
<dbReference type="AlphaFoldDB" id="A0A363NYL1"/>
<keyword evidence="1" id="KW-0472">Membrane</keyword>
<dbReference type="OrthoDB" id="752539at2"/>
<comment type="caution">
    <text evidence="2">The sequence shown here is derived from an EMBL/GenBank/DDBJ whole genome shotgun (WGS) entry which is preliminary data.</text>
</comment>
<sequence length="268" mass="30594">MIQFLKESTFAVNEVFNRSLELLKKHYFSVAGLCFLLFVTSGLSNFLATTISDFNVVLSGFMAFFFMVMYFGLNLTLFKYILNLIDGNEDKKLIHCIPSSKELACFFGAMLSIMVMSIALLMLLGAVSLPFLYLFENGENRAEIMGKFTVFVVFVAAILTFILIIRVAFYPFFIIDKHAGTFKSLRFSFALTKGNVFKLLLILAVFAFFQLLQMYFNYLEYYIIFIILNLVSSFLVVPLACIVVSVAYREMMSDYHGGEDPKILNNIF</sequence>
<feature type="transmembrane region" description="Helical" evidence="1">
    <location>
        <begin position="222"/>
        <end position="248"/>
    </location>
</feature>
<keyword evidence="2" id="KW-0560">Oxidoreductase</keyword>
<reference evidence="2 3" key="1">
    <citation type="submission" date="2018-04" db="EMBL/GenBank/DDBJ databases">
        <title>Sphingobacterium sp. M46 Genome.</title>
        <authorList>
            <person name="Cheng J."/>
            <person name="Li Y."/>
        </authorList>
    </citation>
    <scope>NUCLEOTIDE SEQUENCE [LARGE SCALE GENOMIC DNA]</scope>
    <source>
        <strain evidence="2 3">M46</strain>
    </source>
</reference>
<evidence type="ECO:0000313" key="3">
    <source>
        <dbReference type="Proteomes" id="UP000250831"/>
    </source>
</evidence>
<gene>
    <name evidence="2" type="ORF">DCO56_02655</name>
</gene>
<feature type="transmembrane region" description="Helical" evidence="1">
    <location>
        <begin position="27"/>
        <end position="48"/>
    </location>
</feature>
<accession>A0A363NYL1</accession>
<evidence type="ECO:0000256" key="1">
    <source>
        <dbReference type="SAM" id="Phobius"/>
    </source>
</evidence>
<evidence type="ECO:0000313" key="2">
    <source>
        <dbReference type="EMBL" id="PUV25892.1"/>
    </source>
</evidence>
<feature type="transmembrane region" description="Helical" evidence="1">
    <location>
        <begin position="148"/>
        <end position="175"/>
    </location>
</feature>
<keyword evidence="2" id="KW-0503">Monooxygenase</keyword>
<feature type="transmembrane region" description="Helical" evidence="1">
    <location>
        <begin position="196"/>
        <end position="216"/>
    </location>
</feature>
<keyword evidence="1" id="KW-0812">Transmembrane</keyword>
<proteinExistence type="predicted"/>
<organism evidence="2 3">
    <name type="scientific">Sphingobacterium athyrii</name>
    <dbReference type="NCBI Taxonomy" id="2152717"/>
    <lineage>
        <taxon>Bacteria</taxon>
        <taxon>Pseudomonadati</taxon>
        <taxon>Bacteroidota</taxon>
        <taxon>Sphingobacteriia</taxon>
        <taxon>Sphingobacteriales</taxon>
        <taxon>Sphingobacteriaceae</taxon>
        <taxon>Sphingobacterium</taxon>
    </lineage>
</organism>
<keyword evidence="1" id="KW-1133">Transmembrane helix</keyword>
<dbReference type="RefSeq" id="WP_108632196.1">
    <property type="nucleotide sequence ID" value="NZ_DAMCKI010000068.1"/>
</dbReference>
<feature type="transmembrane region" description="Helical" evidence="1">
    <location>
        <begin position="103"/>
        <end position="128"/>
    </location>
</feature>
<dbReference type="GO" id="GO:0004497">
    <property type="term" value="F:monooxygenase activity"/>
    <property type="evidence" value="ECO:0007669"/>
    <property type="project" value="UniProtKB-KW"/>
</dbReference>
<keyword evidence="3" id="KW-1185">Reference proteome</keyword>
<name>A0A363NYL1_9SPHI</name>
<dbReference type="EMBL" id="QCXX01000001">
    <property type="protein sequence ID" value="PUV25892.1"/>
    <property type="molecule type" value="Genomic_DNA"/>
</dbReference>
<protein>
    <submittedName>
        <fullName evidence="2">Beta-carotene 15,15'-monooxygenase</fullName>
    </submittedName>
</protein>